<dbReference type="Gene3D" id="3.40.50.300">
    <property type="entry name" value="P-loop containing nucleotide triphosphate hydrolases"/>
    <property type="match status" value="1"/>
</dbReference>
<dbReference type="SMART" id="SM00053">
    <property type="entry name" value="DYNc"/>
    <property type="match status" value="1"/>
</dbReference>
<feature type="region of interest" description="Disordered" evidence="3">
    <location>
        <begin position="680"/>
        <end position="710"/>
    </location>
</feature>
<dbReference type="GO" id="GO:0005737">
    <property type="term" value="C:cytoplasm"/>
    <property type="evidence" value="ECO:0007669"/>
    <property type="project" value="TreeGrafter"/>
</dbReference>
<evidence type="ECO:0000256" key="2">
    <source>
        <dbReference type="ARBA" id="ARBA00023134"/>
    </source>
</evidence>
<name>A0A812NNR0_9DINO</name>
<dbReference type="GO" id="GO:0005874">
    <property type="term" value="C:microtubule"/>
    <property type="evidence" value="ECO:0007669"/>
    <property type="project" value="TreeGrafter"/>
</dbReference>
<dbReference type="SUPFAM" id="SSF52540">
    <property type="entry name" value="P-loop containing nucleoside triphosphate hydrolases"/>
    <property type="match status" value="1"/>
</dbReference>
<protein>
    <submittedName>
        <fullName evidence="5">DRP4C protein</fullName>
    </submittedName>
</protein>
<dbReference type="PROSITE" id="PS51718">
    <property type="entry name" value="G_DYNAMIN_2"/>
    <property type="match status" value="1"/>
</dbReference>
<sequence>MSSVGDEPLREAMAELSKKLGLFERVRHVCNAVEIPLPGVVVVGEQSAGKSSLLESISGIQFPRSQNTCTRMPCVLTMLTDPATDDPYALVSMDPSFEDAGPCPVMQVEGKIKQLTEKHATGDDFISKQALFVRVVRKEGPQLSLIDLPGVTHNAECMENIHEVTVALVEEYIKPDEMVILCVIPAMSDFGNAEVVKLAKKYDPDGIRTLGVVTKCDDAAHAEASDVVEKVLMRRETDMRLQLGFHCVVNRSQKNIDEGMSRVDLWNKEKKIFSSERLRSLPEDYWGTRRLMEKIAKIQEDRVDACLPKIREAVRQKTVALRNQLRDLPEQTETEADQFRVFNTTLNDIKSDLERRVRAEFMSTEEADRELTIAPRVAGMIQEFRQELLSSNPSWLGEQMITEVEDTVATFVRGYTVDNLTGPQVFVNLIKRVFVEEGLLKDAVGDLVSTVAEHLRTVVQHVVSMHANSSAVLANRLSVKAEDCVDSLMAQARDVCETMAEAQQVTSTTHGEYMVRLTQFRKSWLHQKADSMKKTIAEALMGTKAFDEQELPPEFVEVVQKAQYEPDKLAVLEICASLHVYTGFLIEGFVEMAAKMVKFKMVEQLSKKLEQKWREELGGSNLQELFPKDNVILLRRQDLQHKMATLEDFKEQLSRLKVAIAPAAARRTTADKMRAAEAKQAMSGVPTPLRAKSPGKTAPNLGRKCGPDAEGTAGSQSGRCYTWHFASQLALLTSTRIKPHQRPKIESDTFMMDGLECQLVLWPFGRPKVSSKGQAALYLSADEDCVIEFSLKAGEEDGSDFVKEFGETEAGASDFAACDSLKGLESVTVSLLQ</sequence>
<evidence type="ECO:0000313" key="6">
    <source>
        <dbReference type="Proteomes" id="UP000604046"/>
    </source>
</evidence>
<keyword evidence="1" id="KW-0547">Nucleotide-binding</keyword>
<dbReference type="CDD" id="cd08771">
    <property type="entry name" value="DLP_1"/>
    <property type="match status" value="1"/>
</dbReference>
<dbReference type="PANTHER" id="PTHR11566">
    <property type="entry name" value="DYNAMIN"/>
    <property type="match status" value="1"/>
</dbReference>
<evidence type="ECO:0000256" key="1">
    <source>
        <dbReference type="ARBA" id="ARBA00022741"/>
    </source>
</evidence>
<dbReference type="AlphaFoldDB" id="A0A812NNR0"/>
<evidence type="ECO:0000313" key="5">
    <source>
        <dbReference type="EMBL" id="CAE7315868.1"/>
    </source>
</evidence>
<organism evidence="5 6">
    <name type="scientific">Symbiodinium natans</name>
    <dbReference type="NCBI Taxonomy" id="878477"/>
    <lineage>
        <taxon>Eukaryota</taxon>
        <taxon>Sar</taxon>
        <taxon>Alveolata</taxon>
        <taxon>Dinophyceae</taxon>
        <taxon>Suessiales</taxon>
        <taxon>Symbiodiniaceae</taxon>
        <taxon>Symbiodinium</taxon>
    </lineage>
</organism>
<accession>A0A812NNR0</accession>
<dbReference type="InterPro" id="IPR001401">
    <property type="entry name" value="Dynamin_GTPase"/>
</dbReference>
<dbReference type="InterPro" id="IPR000375">
    <property type="entry name" value="Dynamin_stalk"/>
</dbReference>
<dbReference type="Pfam" id="PF01031">
    <property type="entry name" value="Dynamin_M"/>
    <property type="match status" value="1"/>
</dbReference>
<gene>
    <name evidence="5" type="primary">DRP4C</name>
    <name evidence="5" type="ORF">SNAT2548_LOCUS16570</name>
</gene>
<dbReference type="PANTHER" id="PTHR11566:SF173">
    <property type="entry name" value="DYNAMIN-RELATED PROTEIN 4C"/>
    <property type="match status" value="1"/>
</dbReference>
<evidence type="ECO:0000259" key="4">
    <source>
        <dbReference type="PROSITE" id="PS51718"/>
    </source>
</evidence>
<dbReference type="InterPro" id="IPR045063">
    <property type="entry name" value="Dynamin_N"/>
</dbReference>
<dbReference type="Pfam" id="PF00350">
    <property type="entry name" value="Dynamin_N"/>
    <property type="match status" value="1"/>
</dbReference>
<keyword evidence="2" id="KW-0342">GTP-binding</keyword>
<feature type="domain" description="Dynamin-type G" evidence="4">
    <location>
        <begin position="34"/>
        <end position="308"/>
    </location>
</feature>
<dbReference type="GO" id="GO:0008017">
    <property type="term" value="F:microtubule binding"/>
    <property type="evidence" value="ECO:0007669"/>
    <property type="project" value="TreeGrafter"/>
</dbReference>
<dbReference type="EMBL" id="CAJNDS010002084">
    <property type="protein sequence ID" value="CAE7315868.1"/>
    <property type="molecule type" value="Genomic_DNA"/>
</dbReference>
<evidence type="ECO:0000256" key="3">
    <source>
        <dbReference type="SAM" id="MobiDB-lite"/>
    </source>
</evidence>
<dbReference type="OrthoDB" id="5061070at2759"/>
<dbReference type="PRINTS" id="PR00195">
    <property type="entry name" value="DYNAMIN"/>
</dbReference>
<reference evidence="5" key="1">
    <citation type="submission" date="2021-02" db="EMBL/GenBank/DDBJ databases">
        <authorList>
            <person name="Dougan E. K."/>
            <person name="Rhodes N."/>
            <person name="Thang M."/>
            <person name="Chan C."/>
        </authorList>
    </citation>
    <scope>NUCLEOTIDE SEQUENCE</scope>
</reference>
<dbReference type="InterPro" id="IPR027417">
    <property type="entry name" value="P-loop_NTPase"/>
</dbReference>
<dbReference type="InterPro" id="IPR022812">
    <property type="entry name" value="Dynamin"/>
</dbReference>
<keyword evidence="6" id="KW-1185">Reference proteome</keyword>
<dbReference type="GO" id="GO:0016020">
    <property type="term" value="C:membrane"/>
    <property type="evidence" value="ECO:0007669"/>
    <property type="project" value="TreeGrafter"/>
</dbReference>
<dbReference type="GO" id="GO:0003924">
    <property type="term" value="F:GTPase activity"/>
    <property type="evidence" value="ECO:0007669"/>
    <property type="project" value="InterPro"/>
</dbReference>
<dbReference type="Proteomes" id="UP000604046">
    <property type="component" value="Unassembled WGS sequence"/>
</dbReference>
<comment type="caution">
    <text evidence="5">The sequence shown here is derived from an EMBL/GenBank/DDBJ whole genome shotgun (WGS) entry which is preliminary data.</text>
</comment>
<proteinExistence type="predicted"/>
<dbReference type="Gene3D" id="1.20.120.1240">
    <property type="entry name" value="Dynamin, middle domain"/>
    <property type="match status" value="1"/>
</dbReference>
<dbReference type="GO" id="GO:0005525">
    <property type="term" value="F:GTP binding"/>
    <property type="evidence" value="ECO:0007669"/>
    <property type="project" value="InterPro"/>
</dbReference>
<dbReference type="InterPro" id="IPR030381">
    <property type="entry name" value="G_DYNAMIN_dom"/>
</dbReference>